<sequence length="311" mass="35006">MGSKNSTMSPGSFSKNNSKAEVHPYVESMAKGIITNRMVAEPYGVSRTQSFWDSLSEIPCIISEINEEAVKSVLDCLEQNKDMRKNKDLLHLVKLYYSNSFIMSQLCNELENCLTIARDRQLTLRAAVQFFKEEQGSWENKNDRYVQALEELKKFKNAENPFSNFSQILKKVREQQQSLCDELGLHYKSIKMKLVILKVFRGVCRAIFWLINFAIVVCQVVLPFAGHNDLAAALGSAGAGAGLSALGGTVDLQFKSYHNELSREMELISSIEECARDGHHEMGQLVVSLYVYVVCSSLPPWFGAVDVNDIR</sequence>
<organism evidence="1 2">
    <name type="scientific">Persea americana</name>
    <name type="common">Avocado</name>
    <dbReference type="NCBI Taxonomy" id="3435"/>
    <lineage>
        <taxon>Eukaryota</taxon>
        <taxon>Viridiplantae</taxon>
        <taxon>Streptophyta</taxon>
        <taxon>Embryophyta</taxon>
        <taxon>Tracheophyta</taxon>
        <taxon>Spermatophyta</taxon>
        <taxon>Magnoliopsida</taxon>
        <taxon>Magnoliidae</taxon>
        <taxon>Laurales</taxon>
        <taxon>Lauraceae</taxon>
        <taxon>Persea</taxon>
    </lineage>
</organism>
<dbReference type="Proteomes" id="UP001234297">
    <property type="component" value="Chromosome 6"/>
</dbReference>
<protein>
    <submittedName>
        <fullName evidence="1">Uncharacterized protein</fullName>
    </submittedName>
</protein>
<keyword evidence="2" id="KW-1185">Reference proteome</keyword>
<gene>
    <name evidence="1" type="ORF">MRB53_021629</name>
</gene>
<evidence type="ECO:0000313" key="2">
    <source>
        <dbReference type="Proteomes" id="UP001234297"/>
    </source>
</evidence>
<accession>A0ACC2L5F0</accession>
<name>A0ACC2L5F0_PERAE</name>
<dbReference type="EMBL" id="CM056814">
    <property type="protein sequence ID" value="KAJ8628322.1"/>
    <property type="molecule type" value="Genomic_DNA"/>
</dbReference>
<evidence type="ECO:0000313" key="1">
    <source>
        <dbReference type="EMBL" id="KAJ8628322.1"/>
    </source>
</evidence>
<reference evidence="1 2" key="1">
    <citation type="journal article" date="2022" name="Hortic Res">
        <title>A haplotype resolved chromosomal level avocado genome allows analysis of novel avocado genes.</title>
        <authorList>
            <person name="Nath O."/>
            <person name="Fletcher S.J."/>
            <person name="Hayward A."/>
            <person name="Shaw L.M."/>
            <person name="Masouleh A.K."/>
            <person name="Furtado A."/>
            <person name="Henry R.J."/>
            <person name="Mitter N."/>
        </authorList>
    </citation>
    <scope>NUCLEOTIDE SEQUENCE [LARGE SCALE GENOMIC DNA]</scope>
    <source>
        <strain evidence="2">cv. Hass</strain>
    </source>
</reference>
<proteinExistence type="predicted"/>
<comment type="caution">
    <text evidence="1">The sequence shown here is derived from an EMBL/GenBank/DDBJ whole genome shotgun (WGS) entry which is preliminary data.</text>
</comment>